<dbReference type="RefSeq" id="WP_093090851.1">
    <property type="nucleotide sequence ID" value="NZ_FOTQ01000001.1"/>
</dbReference>
<feature type="coiled-coil region" evidence="1">
    <location>
        <begin position="110"/>
        <end position="144"/>
    </location>
</feature>
<sequence length="182" mass="19662">MTLTVRTAPTLARKLIKSTGYIRRELAAASKAEQAGREGATETRQKITSIFTDRLKAAEQAVEDTLSLAEEFEAAVHILRFKQPGAFHPSPVIGAAKRCLSLGCANPVLIEKLEHAAKRARDAAERAERRLVDAEADLAATALHGELLAALPGAGFDPQHPDIKDLRQKYMAAANSSRKARA</sequence>
<reference evidence="2 3" key="1">
    <citation type="submission" date="2016-10" db="EMBL/GenBank/DDBJ databases">
        <authorList>
            <person name="de Groot N.N."/>
        </authorList>
    </citation>
    <scope>NUCLEOTIDE SEQUENCE [LARGE SCALE GENOMIC DNA]</scope>
    <source>
        <strain evidence="2 3">DSM 15283</strain>
    </source>
</reference>
<dbReference type="Proteomes" id="UP000199144">
    <property type="component" value="Unassembled WGS sequence"/>
</dbReference>
<keyword evidence="1" id="KW-0175">Coiled coil</keyword>
<gene>
    <name evidence="2" type="ORF">SAMN04488042_101677</name>
</gene>
<dbReference type="EMBL" id="FOTQ01000001">
    <property type="protein sequence ID" value="SFL55853.1"/>
    <property type="molecule type" value="Genomic_DNA"/>
</dbReference>
<evidence type="ECO:0000256" key="1">
    <source>
        <dbReference type="SAM" id="Coils"/>
    </source>
</evidence>
<dbReference type="AlphaFoldDB" id="A0A1I4IPD8"/>
<protein>
    <submittedName>
        <fullName evidence="2">Uncharacterized protein</fullName>
    </submittedName>
</protein>
<evidence type="ECO:0000313" key="2">
    <source>
        <dbReference type="EMBL" id="SFL55853.1"/>
    </source>
</evidence>
<dbReference type="OrthoDB" id="7887913at2"/>
<name>A0A1I4IPD8_9RHOB</name>
<evidence type="ECO:0000313" key="3">
    <source>
        <dbReference type="Proteomes" id="UP000199144"/>
    </source>
</evidence>
<keyword evidence="3" id="KW-1185">Reference proteome</keyword>
<accession>A0A1I4IPD8</accession>
<proteinExistence type="predicted"/>
<dbReference type="STRING" id="254406.SAMN04488042_101677"/>
<organism evidence="2 3">
    <name type="scientific">Shimia aestuarii</name>
    <dbReference type="NCBI Taxonomy" id="254406"/>
    <lineage>
        <taxon>Bacteria</taxon>
        <taxon>Pseudomonadati</taxon>
        <taxon>Pseudomonadota</taxon>
        <taxon>Alphaproteobacteria</taxon>
        <taxon>Rhodobacterales</taxon>
        <taxon>Roseobacteraceae</taxon>
    </lineage>
</organism>